<dbReference type="GO" id="GO:0032955">
    <property type="term" value="P:regulation of division septum assembly"/>
    <property type="evidence" value="ECO:0007669"/>
    <property type="project" value="TreeGrafter"/>
</dbReference>
<comment type="caution">
    <text evidence="10">The sequence shown here is derived from an EMBL/GenBank/DDBJ whole genome shotgun (WGS) entry which is preliminary data.</text>
</comment>
<feature type="compositionally biased region" description="Low complexity" evidence="7">
    <location>
        <begin position="323"/>
        <end position="346"/>
    </location>
</feature>
<feature type="compositionally biased region" description="Polar residues" evidence="7">
    <location>
        <begin position="942"/>
        <end position="955"/>
    </location>
</feature>
<evidence type="ECO:0000259" key="9">
    <source>
        <dbReference type="PROSITE" id="PS51021"/>
    </source>
</evidence>
<evidence type="ECO:0000256" key="5">
    <source>
        <dbReference type="ARBA" id="ARBA00022949"/>
    </source>
</evidence>
<dbReference type="SMART" id="SM00325">
    <property type="entry name" value="RhoGEF"/>
    <property type="match status" value="1"/>
</dbReference>
<evidence type="ECO:0000256" key="4">
    <source>
        <dbReference type="ARBA" id="ARBA00022658"/>
    </source>
</evidence>
<feature type="compositionally biased region" description="Polar residues" evidence="7">
    <location>
        <begin position="94"/>
        <end position="104"/>
    </location>
</feature>
<comment type="subcellular location">
    <subcellularLocation>
        <location evidence="1">Cell junction</location>
    </subcellularLocation>
    <subcellularLocation>
        <location evidence="2">Golgi apparatus</location>
        <location evidence="2">Golgi stack</location>
    </subcellularLocation>
</comment>
<evidence type="ECO:0000313" key="10">
    <source>
        <dbReference type="EMBL" id="KAJ8660967.1"/>
    </source>
</evidence>
<reference evidence="10 11" key="1">
    <citation type="submission" date="2023-03" db="EMBL/GenBank/DDBJ databases">
        <title>Genome sequence of Lichtheimia ornata CBS 291.66.</title>
        <authorList>
            <person name="Mohabir J.T."/>
            <person name="Shea T.P."/>
            <person name="Kurbessoian T."/>
            <person name="Berby B."/>
            <person name="Fontaine J."/>
            <person name="Livny J."/>
            <person name="Gnirke A."/>
            <person name="Stajich J.E."/>
            <person name="Cuomo C.A."/>
        </authorList>
    </citation>
    <scope>NUCLEOTIDE SEQUENCE [LARGE SCALE GENOMIC DNA]</scope>
    <source>
        <strain evidence="10">CBS 291.66</strain>
    </source>
</reference>
<dbReference type="PANTHER" id="PTHR22834:SF20">
    <property type="entry name" value="SH3 DOMAIN-CONTAINING PROTEIN"/>
    <property type="match status" value="1"/>
</dbReference>
<feature type="region of interest" description="Disordered" evidence="7">
    <location>
        <begin position="413"/>
        <end position="457"/>
    </location>
</feature>
<dbReference type="SMART" id="SM00721">
    <property type="entry name" value="BAR"/>
    <property type="match status" value="1"/>
</dbReference>
<dbReference type="GO" id="GO:0031991">
    <property type="term" value="P:regulation of actomyosin contractile ring contraction"/>
    <property type="evidence" value="ECO:0007669"/>
    <property type="project" value="TreeGrafter"/>
</dbReference>
<feature type="region of interest" description="Disordered" evidence="7">
    <location>
        <begin position="932"/>
        <end position="955"/>
    </location>
</feature>
<feature type="compositionally biased region" description="Polar residues" evidence="7">
    <location>
        <begin position="427"/>
        <end position="445"/>
    </location>
</feature>
<protein>
    <recommendedName>
        <fullName evidence="3">Dynamin-binding protein</fullName>
    </recommendedName>
    <alternativeName>
        <fullName evidence="6">Scaffold protein Tuba</fullName>
    </alternativeName>
</protein>
<dbReference type="Pfam" id="PF00621">
    <property type="entry name" value="RhoGEF"/>
    <property type="match status" value="1"/>
</dbReference>
<dbReference type="Gene3D" id="1.20.900.10">
    <property type="entry name" value="Dbl homology (DH) domain"/>
    <property type="match status" value="1"/>
</dbReference>
<dbReference type="Pfam" id="PF03114">
    <property type="entry name" value="BAR"/>
    <property type="match status" value="1"/>
</dbReference>
<evidence type="ECO:0000259" key="8">
    <source>
        <dbReference type="PROSITE" id="PS50010"/>
    </source>
</evidence>
<dbReference type="Gene3D" id="1.20.1270.60">
    <property type="entry name" value="Arfaptin homology (AH) domain/BAR domain"/>
    <property type="match status" value="1"/>
</dbReference>
<feature type="region of interest" description="Disordered" evidence="7">
    <location>
        <begin position="1"/>
        <end position="154"/>
    </location>
</feature>
<accession>A0AAD7Y2J6</accession>
<dbReference type="InterPro" id="IPR000219">
    <property type="entry name" value="DH_dom"/>
</dbReference>
<dbReference type="PROSITE" id="PS00741">
    <property type="entry name" value="DH_1"/>
    <property type="match status" value="1"/>
</dbReference>
<dbReference type="InterPro" id="IPR051492">
    <property type="entry name" value="Dynamin-Rho_GEF"/>
</dbReference>
<gene>
    <name evidence="10" type="ORF">O0I10_003189</name>
</gene>
<feature type="compositionally biased region" description="Polar residues" evidence="7">
    <location>
        <begin position="137"/>
        <end position="154"/>
    </location>
</feature>
<proteinExistence type="predicted"/>
<dbReference type="PROSITE" id="PS51021">
    <property type="entry name" value="BAR"/>
    <property type="match status" value="1"/>
</dbReference>
<evidence type="ECO:0000256" key="7">
    <source>
        <dbReference type="SAM" id="MobiDB-lite"/>
    </source>
</evidence>
<dbReference type="PROSITE" id="PS50010">
    <property type="entry name" value="DH_2"/>
    <property type="match status" value="1"/>
</dbReference>
<evidence type="ECO:0000256" key="6">
    <source>
        <dbReference type="ARBA" id="ARBA00032587"/>
    </source>
</evidence>
<name>A0AAD7Y2J6_9FUNG</name>
<dbReference type="GO" id="GO:0035556">
    <property type="term" value="P:intracellular signal transduction"/>
    <property type="evidence" value="ECO:0007669"/>
    <property type="project" value="InterPro"/>
</dbReference>
<dbReference type="SUPFAM" id="SSF48065">
    <property type="entry name" value="DBL homology domain (DH-domain)"/>
    <property type="match status" value="1"/>
</dbReference>
<dbReference type="InterPro" id="IPR035899">
    <property type="entry name" value="DBL_dom_sf"/>
</dbReference>
<feature type="compositionally biased region" description="Low complexity" evidence="7">
    <location>
        <begin position="358"/>
        <end position="376"/>
    </location>
</feature>
<dbReference type="SUPFAM" id="SSF103657">
    <property type="entry name" value="BAR/IMD domain-like"/>
    <property type="match status" value="1"/>
</dbReference>
<evidence type="ECO:0000256" key="1">
    <source>
        <dbReference type="ARBA" id="ARBA00004282"/>
    </source>
</evidence>
<keyword evidence="4" id="KW-0344">Guanine-nucleotide releasing factor</keyword>
<sequence length="955" mass="105552">MDSSHPDAFSRTLESRPRSRHVQPPNQSTASPSFPHRDGSVNRLSRVFEHNPQPPPHTACTANTTSRRFLDSQNSTLNGTPARPTLPTKPPSLRLSSNYQQTHDSLLPSPSSESMPSPATSTATVATSVTSYTSDAQQRPSFSEEQAKNATQNEIDQTSLAFSDIRAKFQQQAQSTTPSTYNVNGRKNGYVSTSPPSTAPPPLLPKQGAAKRMSSIKNNQRPAAGVTTTMPRTEDDDVTTPRSGCFVAELSKRLEQAEGGEGGGATTPPPPKVAPTRYVKPRPGSLRNKPVIPAQPLPPTNNSTETRHPPPPPPPHYLSKRPSSSSVNNGIISTSISSPITNTSNTLHIPTIPRHETGNSTASTSSQSSSVATNNTESSPSRKPWHYGVALTSWLTGHDHSHQPSLKDSITIVSSHPASQDDRPPSDATSAYSTPSLPVSPQPSGKGSDRGKAKRSKVVQELVSTEKAYQKDMLLLKEVFYDRAQAPGSPLSRTDVKTLFSNLLDIIELEASFVEALEIATENRDDESITIGAAFRQFMSSIDCIYCEYCKRHEDAVLRLQELEMNADTHAFLNDCQAQMQGKTTSWDLGSLLIKPVQRVLKYPLLLREIFLLTPAEYADHDDLASATQEIQEVADHINEIKRRKDIVEKIVGDKKKTEINVVHGINKKLTRRAQRFKQATGFAAEATQDASFDMLHLRFEEQREIAQQLARDVQGWVRQVKNHFETLRIMAESLETLYSSWGGVRVKSMQRIRAFGEMTTAFSTTMTRVLDSKVQGIVYSRIDGFLTVFDNPSQVISKRAQKLLDYDRVRDIKSKGDTPDKSLQESADAYVSINAQLVDELPKFFKLTGEYFDVIIGELAAVQMSFYEEMTREWQKLLQKHFSTSGTDLSTDGIIAQYTASMQHVERLVLDITPLNKSVWNAIPGVIPNTPPSIGDERSSIRSMSTASYQDSYF</sequence>
<dbReference type="PANTHER" id="PTHR22834">
    <property type="entry name" value="NUCLEAR FUSION PROTEIN FUS2"/>
    <property type="match status" value="1"/>
</dbReference>
<dbReference type="GO" id="GO:0005085">
    <property type="term" value="F:guanyl-nucleotide exchange factor activity"/>
    <property type="evidence" value="ECO:0007669"/>
    <property type="project" value="UniProtKB-KW"/>
</dbReference>
<keyword evidence="11" id="KW-1185">Reference proteome</keyword>
<feature type="domain" description="BAR" evidence="9">
    <location>
        <begin position="678"/>
        <end position="892"/>
    </location>
</feature>
<dbReference type="InterPro" id="IPR027267">
    <property type="entry name" value="AH/BAR_dom_sf"/>
</dbReference>
<dbReference type="AlphaFoldDB" id="A0AAD7Y2J6"/>
<dbReference type="InterPro" id="IPR001331">
    <property type="entry name" value="GDS_CDC24_CS"/>
</dbReference>
<feature type="region of interest" description="Disordered" evidence="7">
    <location>
        <begin position="256"/>
        <end position="384"/>
    </location>
</feature>
<dbReference type="RefSeq" id="XP_058345880.1">
    <property type="nucleotide sequence ID" value="XM_058483261.1"/>
</dbReference>
<dbReference type="GeneID" id="83210602"/>
<feature type="compositionally biased region" description="Polar residues" evidence="7">
    <location>
        <begin position="215"/>
        <end position="231"/>
    </location>
</feature>
<keyword evidence="5" id="KW-0965">Cell junction</keyword>
<organism evidence="10 11">
    <name type="scientific">Lichtheimia ornata</name>
    <dbReference type="NCBI Taxonomy" id="688661"/>
    <lineage>
        <taxon>Eukaryota</taxon>
        <taxon>Fungi</taxon>
        <taxon>Fungi incertae sedis</taxon>
        <taxon>Mucoromycota</taxon>
        <taxon>Mucoromycotina</taxon>
        <taxon>Mucoromycetes</taxon>
        <taxon>Mucorales</taxon>
        <taxon>Lichtheimiaceae</taxon>
        <taxon>Lichtheimia</taxon>
    </lineage>
</organism>
<evidence type="ECO:0000256" key="2">
    <source>
        <dbReference type="ARBA" id="ARBA00004348"/>
    </source>
</evidence>
<feature type="compositionally biased region" description="Low complexity" evidence="7">
    <location>
        <begin position="108"/>
        <end position="136"/>
    </location>
</feature>
<dbReference type="Proteomes" id="UP001234581">
    <property type="component" value="Unassembled WGS sequence"/>
</dbReference>
<feature type="domain" description="DH" evidence="8">
    <location>
        <begin position="454"/>
        <end position="641"/>
    </location>
</feature>
<dbReference type="GO" id="GO:0005795">
    <property type="term" value="C:Golgi stack"/>
    <property type="evidence" value="ECO:0007669"/>
    <property type="project" value="UniProtKB-SubCell"/>
</dbReference>
<evidence type="ECO:0000256" key="3">
    <source>
        <dbReference type="ARBA" id="ARBA00018186"/>
    </source>
</evidence>
<dbReference type="EMBL" id="JARTCD010000010">
    <property type="protein sequence ID" value="KAJ8660967.1"/>
    <property type="molecule type" value="Genomic_DNA"/>
</dbReference>
<feature type="region of interest" description="Disordered" evidence="7">
    <location>
        <begin position="169"/>
        <end position="242"/>
    </location>
</feature>
<dbReference type="CDD" id="cd00160">
    <property type="entry name" value="RhoGEF"/>
    <property type="match status" value="1"/>
</dbReference>
<evidence type="ECO:0000313" key="11">
    <source>
        <dbReference type="Proteomes" id="UP001234581"/>
    </source>
</evidence>
<dbReference type="InterPro" id="IPR004148">
    <property type="entry name" value="BAR_dom"/>
</dbReference>
<feature type="compositionally biased region" description="Polar residues" evidence="7">
    <location>
        <begin position="60"/>
        <end position="79"/>
    </location>
</feature>
<feature type="compositionally biased region" description="Polar residues" evidence="7">
    <location>
        <begin position="169"/>
        <end position="185"/>
    </location>
</feature>